<feature type="region of interest" description="Disordered" evidence="1">
    <location>
        <begin position="90"/>
        <end position="134"/>
    </location>
</feature>
<gene>
    <name evidence="2" type="ORF">PGLA1383_LOCUS53570</name>
</gene>
<accession>A0A813HIR6</accession>
<protein>
    <submittedName>
        <fullName evidence="2">Uncharacterized protein</fullName>
    </submittedName>
</protein>
<comment type="caution">
    <text evidence="2">The sequence shown here is derived from an EMBL/GenBank/DDBJ whole genome shotgun (WGS) entry which is preliminary data.</text>
</comment>
<name>A0A813HIR6_POLGL</name>
<reference evidence="2" key="1">
    <citation type="submission" date="2021-02" db="EMBL/GenBank/DDBJ databases">
        <authorList>
            <person name="Dougan E. K."/>
            <person name="Rhodes N."/>
            <person name="Thang M."/>
            <person name="Chan C."/>
        </authorList>
    </citation>
    <scope>NUCLEOTIDE SEQUENCE</scope>
</reference>
<dbReference type="AlphaFoldDB" id="A0A813HIR6"/>
<feature type="non-terminal residue" evidence="2">
    <location>
        <position position="348"/>
    </location>
</feature>
<dbReference type="Proteomes" id="UP000654075">
    <property type="component" value="Unassembled WGS sequence"/>
</dbReference>
<dbReference type="EMBL" id="CAJNNV010031942">
    <property type="protein sequence ID" value="CAE8638378.1"/>
    <property type="molecule type" value="Genomic_DNA"/>
</dbReference>
<proteinExistence type="predicted"/>
<keyword evidence="3" id="KW-1185">Reference proteome</keyword>
<evidence type="ECO:0000313" key="3">
    <source>
        <dbReference type="Proteomes" id="UP000654075"/>
    </source>
</evidence>
<evidence type="ECO:0000313" key="2">
    <source>
        <dbReference type="EMBL" id="CAE8638378.1"/>
    </source>
</evidence>
<evidence type="ECO:0000256" key="1">
    <source>
        <dbReference type="SAM" id="MobiDB-lite"/>
    </source>
</evidence>
<organism evidence="2 3">
    <name type="scientific">Polarella glacialis</name>
    <name type="common">Dinoflagellate</name>
    <dbReference type="NCBI Taxonomy" id="89957"/>
    <lineage>
        <taxon>Eukaryota</taxon>
        <taxon>Sar</taxon>
        <taxon>Alveolata</taxon>
        <taxon>Dinophyceae</taxon>
        <taxon>Suessiales</taxon>
        <taxon>Suessiaceae</taxon>
        <taxon>Polarella</taxon>
    </lineage>
</organism>
<feature type="compositionally biased region" description="Pro residues" evidence="1">
    <location>
        <begin position="95"/>
        <end position="106"/>
    </location>
</feature>
<sequence length="348" mass="38492">MLWRKEMLGDASWQVQEEMSLGDCTRVEEHEPSWHVQDDPPSSSILEGELVQRPEEALKCRIRSTFLLACAWKRWQELVFRARSSAAASSSWLPSPIPARCRPPTPPKRHAQQHFSSPNYLQVPPMPSAAGTGPVRAVHLSGVATPNRARAPSPRDDCVHEHRAAARLLHMVLRAPAARSCGAALSAWRVRALCKSLHERAQRDWQQRERALTLAAEDAVMARAEAEAEAQLQGRLRQLEAQSRREKLCKTGAEQLVQAAARCFASRRAAQLASALGTWRVSAQHERLLLAEVSAATAEAQRQSLAAAVERFTQEDADVSAGLERAAEAATHRAKSWALKSMARLLSQ</sequence>